<evidence type="ECO:0000256" key="1">
    <source>
        <dbReference type="SAM" id="Phobius"/>
    </source>
</evidence>
<feature type="transmembrane region" description="Helical" evidence="1">
    <location>
        <begin position="20"/>
        <end position="37"/>
    </location>
</feature>
<organism evidence="2 3">
    <name type="scientific">Paenibacillus turicensis</name>
    <dbReference type="NCBI Taxonomy" id="160487"/>
    <lineage>
        <taxon>Bacteria</taxon>
        <taxon>Bacillati</taxon>
        <taxon>Bacillota</taxon>
        <taxon>Bacilli</taxon>
        <taxon>Bacillales</taxon>
        <taxon>Paenibacillaceae</taxon>
        <taxon>Paenibacillus</taxon>
    </lineage>
</organism>
<sequence>MIKQLKFELKKMFFQGKYHIIMITLVLFSILYTVFMYNRGLSEIEVLNGVLATFRPIGWLICSYMICEIVANDYHYKFLKTVLPYAKSRSIYMISKLILTLSLCLALFLLTIVITGTTLMFVSHDHLWVVDLDLVIPKIVAILAGVLFFASMSMAFMIFTESEVVTIGLSMGMVLIMFVLESVEQILNYLPTMWLIQLPVATHTQSSIILMTMAIFVLISVSLVCITVQRFKTKDLFVS</sequence>
<feature type="transmembrane region" description="Helical" evidence="1">
    <location>
        <begin position="57"/>
        <end position="76"/>
    </location>
</feature>
<accession>A0ABS4FXQ1</accession>
<evidence type="ECO:0000313" key="2">
    <source>
        <dbReference type="EMBL" id="MBP1907300.1"/>
    </source>
</evidence>
<keyword evidence="1" id="KW-0812">Transmembrane</keyword>
<dbReference type="Proteomes" id="UP001519272">
    <property type="component" value="Unassembled WGS sequence"/>
</dbReference>
<dbReference type="RefSeq" id="WP_210090879.1">
    <property type="nucleotide sequence ID" value="NZ_JAGGKG010000024.1"/>
</dbReference>
<feature type="transmembrane region" description="Helical" evidence="1">
    <location>
        <begin position="134"/>
        <end position="157"/>
    </location>
</feature>
<protein>
    <recommendedName>
        <fullName evidence="4">ABC transporter permease</fullName>
    </recommendedName>
</protein>
<evidence type="ECO:0000313" key="3">
    <source>
        <dbReference type="Proteomes" id="UP001519272"/>
    </source>
</evidence>
<gene>
    <name evidence="2" type="ORF">J2Z32_003975</name>
</gene>
<feature type="transmembrane region" description="Helical" evidence="1">
    <location>
        <begin position="164"/>
        <end position="187"/>
    </location>
</feature>
<comment type="caution">
    <text evidence="2">The sequence shown here is derived from an EMBL/GenBank/DDBJ whole genome shotgun (WGS) entry which is preliminary data.</text>
</comment>
<name>A0ABS4FXQ1_9BACL</name>
<keyword evidence="1" id="KW-0472">Membrane</keyword>
<evidence type="ECO:0008006" key="4">
    <source>
        <dbReference type="Google" id="ProtNLM"/>
    </source>
</evidence>
<feature type="transmembrane region" description="Helical" evidence="1">
    <location>
        <begin position="207"/>
        <end position="228"/>
    </location>
</feature>
<dbReference type="EMBL" id="JAGGKG010000024">
    <property type="protein sequence ID" value="MBP1907300.1"/>
    <property type="molecule type" value="Genomic_DNA"/>
</dbReference>
<proteinExistence type="predicted"/>
<reference evidence="2 3" key="1">
    <citation type="submission" date="2021-03" db="EMBL/GenBank/DDBJ databases">
        <title>Genomic Encyclopedia of Type Strains, Phase IV (KMG-IV): sequencing the most valuable type-strain genomes for metagenomic binning, comparative biology and taxonomic classification.</title>
        <authorList>
            <person name="Goeker M."/>
        </authorList>
    </citation>
    <scope>NUCLEOTIDE SEQUENCE [LARGE SCALE GENOMIC DNA]</scope>
    <source>
        <strain evidence="2 3">DSM 14349</strain>
    </source>
</reference>
<keyword evidence="1" id="KW-1133">Transmembrane helix</keyword>
<keyword evidence="3" id="KW-1185">Reference proteome</keyword>
<feature type="transmembrane region" description="Helical" evidence="1">
    <location>
        <begin position="97"/>
        <end position="122"/>
    </location>
</feature>